<reference evidence="2" key="1">
    <citation type="submission" date="2022-11" db="EMBL/GenBank/DDBJ databases">
        <title>Centuries of genome instability and evolution in soft-shell clam transmissible cancer (bioRxiv).</title>
        <authorList>
            <person name="Hart S.F.M."/>
            <person name="Yonemitsu M.A."/>
            <person name="Giersch R.M."/>
            <person name="Beal B.F."/>
            <person name="Arriagada G."/>
            <person name="Davis B.W."/>
            <person name="Ostrander E.A."/>
            <person name="Goff S.P."/>
            <person name="Metzger M.J."/>
        </authorList>
    </citation>
    <scope>NUCLEOTIDE SEQUENCE</scope>
    <source>
        <strain evidence="2">MELC-2E11</strain>
        <tissue evidence="2">Siphon/mantle</tissue>
    </source>
</reference>
<gene>
    <name evidence="2" type="ORF">MAR_032226</name>
</gene>
<accession>A0ABY7F618</accession>
<evidence type="ECO:0000256" key="1">
    <source>
        <dbReference type="SAM" id="Phobius"/>
    </source>
</evidence>
<dbReference type="EMBL" id="CP111021">
    <property type="protein sequence ID" value="WAR17632.1"/>
    <property type="molecule type" value="Genomic_DNA"/>
</dbReference>
<evidence type="ECO:0000313" key="3">
    <source>
        <dbReference type="Proteomes" id="UP001164746"/>
    </source>
</evidence>
<evidence type="ECO:0000313" key="2">
    <source>
        <dbReference type="EMBL" id="WAR17632.1"/>
    </source>
</evidence>
<keyword evidence="1" id="KW-1133">Transmembrane helix</keyword>
<keyword evidence="1" id="KW-0812">Transmembrane</keyword>
<keyword evidence="1" id="KW-0472">Membrane</keyword>
<feature type="transmembrane region" description="Helical" evidence="1">
    <location>
        <begin position="14"/>
        <end position="33"/>
    </location>
</feature>
<keyword evidence="3" id="KW-1185">Reference proteome</keyword>
<proteinExistence type="predicted"/>
<organism evidence="2 3">
    <name type="scientific">Mya arenaria</name>
    <name type="common">Soft-shell clam</name>
    <dbReference type="NCBI Taxonomy" id="6604"/>
    <lineage>
        <taxon>Eukaryota</taxon>
        <taxon>Metazoa</taxon>
        <taxon>Spiralia</taxon>
        <taxon>Lophotrochozoa</taxon>
        <taxon>Mollusca</taxon>
        <taxon>Bivalvia</taxon>
        <taxon>Autobranchia</taxon>
        <taxon>Heteroconchia</taxon>
        <taxon>Euheterodonta</taxon>
        <taxon>Imparidentia</taxon>
        <taxon>Neoheterodontei</taxon>
        <taxon>Myida</taxon>
        <taxon>Myoidea</taxon>
        <taxon>Myidae</taxon>
        <taxon>Mya</taxon>
    </lineage>
</organism>
<feature type="non-terminal residue" evidence="2">
    <location>
        <position position="86"/>
    </location>
</feature>
<name>A0ABY7F618_MYAAR</name>
<dbReference type="Proteomes" id="UP001164746">
    <property type="component" value="Chromosome 10"/>
</dbReference>
<sequence length="86" mass="9635">QVCTGSSTKIAFKVLSGILGILLICTAAGCFLWNRRGSKPKEQISTIELDQRKIDKTYEQLQGQANEQTYRNVDDNYTVLSNVHNT</sequence>
<protein>
    <submittedName>
        <fullName evidence="2">Uncharacterized protein</fullName>
    </submittedName>
</protein>